<dbReference type="InterPro" id="IPR039123">
    <property type="entry name" value="PPTC7"/>
</dbReference>
<evidence type="ECO:0000313" key="6">
    <source>
        <dbReference type="EMBL" id="GMI02371.1"/>
    </source>
</evidence>
<organism evidence="6 7">
    <name type="scientific">Triparma laevis f. longispina</name>
    <dbReference type="NCBI Taxonomy" id="1714387"/>
    <lineage>
        <taxon>Eukaryota</taxon>
        <taxon>Sar</taxon>
        <taxon>Stramenopiles</taxon>
        <taxon>Ochrophyta</taxon>
        <taxon>Bolidophyceae</taxon>
        <taxon>Parmales</taxon>
        <taxon>Triparmaceae</taxon>
        <taxon>Triparma</taxon>
    </lineage>
</organism>
<dbReference type="PROSITE" id="PS50020">
    <property type="entry name" value="WW_DOMAIN_2"/>
    <property type="match status" value="1"/>
</dbReference>
<keyword evidence="1" id="KW-0378">Hydrolase</keyword>
<dbReference type="GO" id="GO:0004722">
    <property type="term" value="F:protein serine/threonine phosphatase activity"/>
    <property type="evidence" value="ECO:0007669"/>
    <property type="project" value="UniProtKB-EC"/>
</dbReference>
<dbReference type="EMBL" id="BRXW01000043">
    <property type="protein sequence ID" value="GMI02371.1"/>
    <property type="molecule type" value="Genomic_DNA"/>
</dbReference>
<name>A0A9W7CD00_9STRA</name>
<keyword evidence="1" id="KW-0904">Protein phosphatase</keyword>
<dbReference type="PROSITE" id="PS51746">
    <property type="entry name" value="PPM_2"/>
    <property type="match status" value="1"/>
</dbReference>
<dbReference type="InterPro" id="IPR001932">
    <property type="entry name" value="PPM-type_phosphatase-like_dom"/>
</dbReference>
<comment type="caution">
    <text evidence="6">The sequence shown here is derived from an EMBL/GenBank/DDBJ whole genome shotgun (WGS) entry which is preliminary data.</text>
</comment>
<keyword evidence="1" id="KW-0460">Magnesium</keyword>
<keyword evidence="7" id="KW-1185">Reference proteome</keyword>
<dbReference type="Proteomes" id="UP001165122">
    <property type="component" value="Unassembled WGS sequence"/>
</dbReference>
<protein>
    <recommendedName>
        <fullName evidence="1">Protein phosphatase</fullName>
        <ecNumber evidence="1">3.1.3.16</ecNumber>
    </recommendedName>
</protein>
<evidence type="ECO:0000259" key="5">
    <source>
        <dbReference type="PROSITE" id="PS51746"/>
    </source>
</evidence>
<evidence type="ECO:0000256" key="3">
    <source>
        <dbReference type="SAM" id="SignalP"/>
    </source>
</evidence>
<keyword evidence="3" id="KW-0732">Signal</keyword>
<dbReference type="InterPro" id="IPR036020">
    <property type="entry name" value="WW_dom_sf"/>
</dbReference>
<comment type="similarity">
    <text evidence="1">Belongs to the PP2C family.</text>
</comment>
<feature type="region of interest" description="Disordered" evidence="2">
    <location>
        <begin position="91"/>
        <end position="131"/>
    </location>
</feature>
<comment type="cofactor">
    <cofactor evidence="1">
        <name>Mn(2+)</name>
        <dbReference type="ChEBI" id="CHEBI:29035"/>
    </cofactor>
</comment>
<feature type="chain" id="PRO_5040918187" description="Protein phosphatase" evidence="3">
    <location>
        <begin position="18"/>
        <end position="427"/>
    </location>
</feature>
<keyword evidence="1" id="KW-0479">Metal-binding</keyword>
<dbReference type="EC" id="3.1.3.16" evidence="1"/>
<evidence type="ECO:0000259" key="4">
    <source>
        <dbReference type="PROSITE" id="PS50020"/>
    </source>
</evidence>
<dbReference type="CDD" id="cd00201">
    <property type="entry name" value="WW"/>
    <property type="match status" value="1"/>
</dbReference>
<dbReference type="InterPro" id="IPR036457">
    <property type="entry name" value="PPM-type-like_dom_sf"/>
</dbReference>
<feature type="signal peptide" evidence="3">
    <location>
        <begin position="1"/>
        <end position="17"/>
    </location>
</feature>
<comment type="cofactor">
    <cofactor evidence="1">
        <name>Mg(2+)</name>
        <dbReference type="ChEBI" id="CHEBI:18420"/>
    </cofactor>
</comment>
<sequence length="427" mass="45040">MKLSPLAFLLIVASVSPHSFMSKAFVSPVSSFRTIRAGDRPPSLSSSTSPTSLHAKPQSLGKSGDWEVFLDPTSNQKYYFNMKTGASEWTPPLGFKEEKSTKDATAKGGFGLPNLFSSEGKTEVGGDAGTATSTTATATVTATIADNKPSKPTYTDGASSLFSSVLGPPSSKITPSSTPLTPLSSSINLPHPEKLSWGGEDALYLPSTSSLPLTFGVFDGVSGAEKANDLILYSRMLSNEFGKRVVGKGSLHLKNLSERLTEAAEVADEKATGATTALVASISTDNTLRVLSLGDCSLLLIRSSKPYAQTKDISHYFDCPYQLGDVSPDRPKDGTTMTVKLVEGDVLVCGSDGVFDNLRVSRICELGSDGGTPEKIAKGIAEEARKISLIETIETPYSVLAGKNKVEGYENGLGGKVDDICCVVIKV</sequence>
<dbReference type="PANTHER" id="PTHR12320:SF1">
    <property type="entry name" value="PROTEIN PHOSPHATASE PTC7 HOMOLOG"/>
    <property type="match status" value="1"/>
</dbReference>
<dbReference type="PANTHER" id="PTHR12320">
    <property type="entry name" value="PROTEIN PHOSPHATASE 2C"/>
    <property type="match status" value="1"/>
</dbReference>
<evidence type="ECO:0000256" key="2">
    <source>
        <dbReference type="SAM" id="MobiDB-lite"/>
    </source>
</evidence>
<evidence type="ECO:0000313" key="7">
    <source>
        <dbReference type="Proteomes" id="UP001165122"/>
    </source>
</evidence>
<comment type="catalytic activity">
    <reaction evidence="1">
        <text>O-phospho-L-seryl-[protein] + H2O = L-seryl-[protein] + phosphate</text>
        <dbReference type="Rhea" id="RHEA:20629"/>
        <dbReference type="Rhea" id="RHEA-COMP:9863"/>
        <dbReference type="Rhea" id="RHEA-COMP:11604"/>
        <dbReference type="ChEBI" id="CHEBI:15377"/>
        <dbReference type="ChEBI" id="CHEBI:29999"/>
        <dbReference type="ChEBI" id="CHEBI:43474"/>
        <dbReference type="ChEBI" id="CHEBI:83421"/>
        <dbReference type="EC" id="3.1.3.16"/>
    </reaction>
</comment>
<dbReference type="SMART" id="SM00332">
    <property type="entry name" value="PP2Cc"/>
    <property type="match status" value="1"/>
</dbReference>
<feature type="compositionally biased region" description="Low complexity" evidence="2">
    <location>
        <begin position="41"/>
        <end position="53"/>
    </location>
</feature>
<feature type="compositionally biased region" description="Basic and acidic residues" evidence="2">
    <location>
        <begin position="95"/>
        <end position="105"/>
    </location>
</feature>
<accession>A0A9W7CD00</accession>
<comment type="catalytic activity">
    <reaction evidence="1">
        <text>O-phospho-L-threonyl-[protein] + H2O = L-threonyl-[protein] + phosphate</text>
        <dbReference type="Rhea" id="RHEA:47004"/>
        <dbReference type="Rhea" id="RHEA-COMP:11060"/>
        <dbReference type="Rhea" id="RHEA-COMP:11605"/>
        <dbReference type="ChEBI" id="CHEBI:15377"/>
        <dbReference type="ChEBI" id="CHEBI:30013"/>
        <dbReference type="ChEBI" id="CHEBI:43474"/>
        <dbReference type="ChEBI" id="CHEBI:61977"/>
        <dbReference type="EC" id="3.1.3.16"/>
    </reaction>
</comment>
<dbReference type="Pfam" id="PF00397">
    <property type="entry name" value="WW"/>
    <property type="match status" value="1"/>
</dbReference>
<dbReference type="AlphaFoldDB" id="A0A9W7CD00"/>
<proteinExistence type="inferred from homology"/>
<dbReference type="SMART" id="SM00456">
    <property type="entry name" value="WW"/>
    <property type="match status" value="1"/>
</dbReference>
<dbReference type="OrthoDB" id="60843at2759"/>
<evidence type="ECO:0000256" key="1">
    <source>
        <dbReference type="RuleBase" id="RU366020"/>
    </source>
</evidence>
<dbReference type="Gene3D" id="3.60.40.10">
    <property type="entry name" value="PPM-type phosphatase domain"/>
    <property type="match status" value="1"/>
</dbReference>
<feature type="domain" description="WW" evidence="4">
    <location>
        <begin position="66"/>
        <end position="94"/>
    </location>
</feature>
<dbReference type="Gene3D" id="2.20.70.10">
    <property type="match status" value="1"/>
</dbReference>
<feature type="domain" description="PPM-type phosphatase" evidence="5">
    <location>
        <begin position="202"/>
        <end position="427"/>
    </location>
</feature>
<gene>
    <name evidence="6" type="ORF">TrLO_g14127</name>
</gene>
<feature type="region of interest" description="Disordered" evidence="2">
    <location>
        <begin position="36"/>
        <end position="66"/>
    </location>
</feature>
<dbReference type="SUPFAM" id="SSF81606">
    <property type="entry name" value="PP2C-like"/>
    <property type="match status" value="1"/>
</dbReference>
<dbReference type="InterPro" id="IPR001202">
    <property type="entry name" value="WW_dom"/>
</dbReference>
<dbReference type="SUPFAM" id="SSF51045">
    <property type="entry name" value="WW domain"/>
    <property type="match status" value="1"/>
</dbReference>
<dbReference type="GO" id="GO:0046872">
    <property type="term" value="F:metal ion binding"/>
    <property type="evidence" value="ECO:0007669"/>
    <property type="project" value="UniProtKB-UniRule"/>
</dbReference>
<reference evidence="7" key="1">
    <citation type="journal article" date="2023" name="Commun. Biol.">
        <title>Genome analysis of Parmales, the sister group of diatoms, reveals the evolutionary specialization of diatoms from phago-mixotrophs to photoautotrophs.</title>
        <authorList>
            <person name="Ban H."/>
            <person name="Sato S."/>
            <person name="Yoshikawa S."/>
            <person name="Yamada K."/>
            <person name="Nakamura Y."/>
            <person name="Ichinomiya M."/>
            <person name="Sato N."/>
            <person name="Blanc-Mathieu R."/>
            <person name="Endo H."/>
            <person name="Kuwata A."/>
            <person name="Ogata H."/>
        </authorList>
    </citation>
    <scope>NUCLEOTIDE SEQUENCE [LARGE SCALE GENOMIC DNA]</scope>
    <source>
        <strain evidence="7">NIES 3700</strain>
    </source>
</reference>
<keyword evidence="1" id="KW-0464">Manganese</keyword>